<accession>A0A285PE25</accession>
<keyword evidence="1 3" id="KW-0210">Decarboxylase</keyword>
<feature type="binding site" evidence="3">
    <location>
        <position position="296"/>
    </location>
    <ligand>
        <name>CTP</name>
        <dbReference type="ChEBI" id="CHEBI:37563"/>
    </ligand>
</feature>
<comment type="cofactor">
    <cofactor evidence="3">
        <name>FMN</name>
        <dbReference type="ChEBI" id="CHEBI:58210"/>
    </cofactor>
    <text evidence="3">Binds 1 FMN per subunit.</text>
</comment>
<comment type="caution">
    <text evidence="3">Lacks conserved residue(s) required for the propagation of feature annotation.</text>
</comment>
<feature type="binding site" evidence="3">
    <location>
        <position position="286"/>
    </location>
    <ligand>
        <name>CTP</name>
        <dbReference type="ChEBI" id="CHEBI:37563"/>
    </ligand>
</feature>
<keyword evidence="2 3" id="KW-0456">Lyase</keyword>
<dbReference type="Pfam" id="PF02441">
    <property type="entry name" value="Flavoprotein"/>
    <property type="match status" value="1"/>
</dbReference>
<comment type="pathway">
    <text evidence="3 4">Cofactor biosynthesis; coenzyme A biosynthesis; CoA from (R)-pantothenate: step 3/5.</text>
</comment>
<dbReference type="SUPFAM" id="SSF52507">
    <property type="entry name" value="Homo-oligomeric flavin-containing Cys decarboxylases, HFCD"/>
    <property type="match status" value="1"/>
</dbReference>
<evidence type="ECO:0000256" key="3">
    <source>
        <dbReference type="HAMAP-Rule" id="MF_02225"/>
    </source>
</evidence>
<evidence type="ECO:0000259" key="5">
    <source>
        <dbReference type="Pfam" id="PF02441"/>
    </source>
</evidence>
<comment type="catalytic activity">
    <reaction evidence="3 4">
        <text>N-[(R)-4-phosphopantothenoyl]-L-cysteine + H(+) = (R)-4'-phosphopantetheine + CO2</text>
        <dbReference type="Rhea" id="RHEA:16793"/>
        <dbReference type="ChEBI" id="CHEBI:15378"/>
        <dbReference type="ChEBI" id="CHEBI:16526"/>
        <dbReference type="ChEBI" id="CHEBI:59458"/>
        <dbReference type="ChEBI" id="CHEBI:61723"/>
        <dbReference type="EC" id="4.1.1.36"/>
    </reaction>
</comment>
<feature type="binding site" evidence="3">
    <location>
        <position position="334"/>
    </location>
    <ligand>
        <name>CTP</name>
        <dbReference type="ChEBI" id="CHEBI:37563"/>
    </ligand>
</feature>
<evidence type="ECO:0000256" key="2">
    <source>
        <dbReference type="ARBA" id="ARBA00023239"/>
    </source>
</evidence>
<organism evidence="7 8">
    <name type="scientific">Cohaesibacter gelatinilyticus</name>
    <dbReference type="NCBI Taxonomy" id="372072"/>
    <lineage>
        <taxon>Bacteria</taxon>
        <taxon>Pseudomonadati</taxon>
        <taxon>Pseudomonadota</taxon>
        <taxon>Alphaproteobacteria</taxon>
        <taxon>Hyphomicrobiales</taxon>
        <taxon>Cohaesibacteraceae</taxon>
    </lineage>
</organism>
<comment type="function">
    <text evidence="3">Catalyzes two sequential steps in the biosynthesis of coenzyme A. In the first step cysteine is conjugated to 4'-phosphopantothenate to form 4-phosphopantothenoylcysteine. In the second step the latter compound is decarboxylated to form 4'-phosphopantotheine.</text>
</comment>
<dbReference type="Gene3D" id="3.40.50.1950">
    <property type="entry name" value="Flavin prenyltransferase-like"/>
    <property type="match status" value="1"/>
</dbReference>
<comment type="pathway">
    <text evidence="3 4">Cofactor biosynthesis; coenzyme A biosynthesis; CoA from (R)-pantothenate: step 2/5.</text>
</comment>
<dbReference type="SUPFAM" id="SSF102645">
    <property type="entry name" value="CoaB-like"/>
    <property type="match status" value="1"/>
</dbReference>
<evidence type="ECO:0000313" key="7">
    <source>
        <dbReference type="EMBL" id="SNZ20004.1"/>
    </source>
</evidence>
<feature type="binding site" evidence="3">
    <location>
        <position position="348"/>
    </location>
    <ligand>
        <name>CTP</name>
        <dbReference type="ChEBI" id="CHEBI:37563"/>
    </ligand>
</feature>
<name>A0A285PE25_9HYPH</name>
<feature type="region of interest" description="Phosphopantothenoylcysteine decarboxylase" evidence="3">
    <location>
        <begin position="1"/>
        <end position="198"/>
    </location>
</feature>
<keyword evidence="3" id="KW-0479">Metal-binding</keyword>
<keyword evidence="3" id="KW-0460">Magnesium</keyword>
<proteinExistence type="inferred from homology"/>
<feature type="domain" description="DNA/pantothenate metabolism flavoprotein C-terminal" evidence="6">
    <location>
        <begin position="194"/>
        <end position="405"/>
    </location>
</feature>
<dbReference type="HAMAP" id="MF_02225">
    <property type="entry name" value="CoaBC"/>
    <property type="match status" value="1"/>
</dbReference>
<comment type="similarity">
    <text evidence="3 4">In the C-terminal section; belongs to the PPC synthetase family.</text>
</comment>
<feature type="domain" description="Flavoprotein" evidence="5">
    <location>
        <begin position="5"/>
        <end position="177"/>
    </location>
</feature>
<dbReference type="GO" id="GO:0004633">
    <property type="term" value="F:phosphopantothenoylcysteine decarboxylase activity"/>
    <property type="evidence" value="ECO:0007669"/>
    <property type="project" value="UniProtKB-UniRule"/>
</dbReference>
<dbReference type="PANTHER" id="PTHR14359:SF6">
    <property type="entry name" value="PHOSPHOPANTOTHENOYLCYSTEINE DECARBOXYLASE"/>
    <property type="match status" value="1"/>
</dbReference>
<dbReference type="AlphaFoldDB" id="A0A285PE25"/>
<dbReference type="GO" id="GO:0004632">
    <property type="term" value="F:phosphopantothenate--cysteine ligase activity"/>
    <property type="evidence" value="ECO:0007669"/>
    <property type="project" value="UniProtKB-UniRule"/>
</dbReference>
<comment type="catalytic activity">
    <reaction evidence="3 4">
        <text>(R)-4'-phosphopantothenate + L-cysteine + CTP = N-[(R)-4-phosphopantothenoyl]-L-cysteine + CMP + diphosphate + H(+)</text>
        <dbReference type="Rhea" id="RHEA:19397"/>
        <dbReference type="ChEBI" id="CHEBI:10986"/>
        <dbReference type="ChEBI" id="CHEBI:15378"/>
        <dbReference type="ChEBI" id="CHEBI:33019"/>
        <dbReference type="ChEBI" id="CHEBI:35235"/>
        <dbReference type="ChEBI" id="CHEBI:37563"/>
        <dbReference type="ChEBI" id="CHEBI:59458"/>
        <dbReference type="ChEBI" id="CHEBI:60377"/>
        <dbReference type="EC" id="6.3.2.5"/>
    </reaction>
</comment>
<keyword evidence="3" id="KW-0511">Multifunctional enzyme</keyword>
<dbReference type="GO" id="GO:0015937">
    <property type="term" value="P:coenzyme A biosynthetic process"/>
    <property type="evidence" value="ECO:0007669"/>
    <property type="project" value="UniProtKB-UniRule"/>
</dbReference>
<reference evidence="7 8" key="1">
    <citation type="submission" date="2017-09" db="EMBL/GenBank/DDBJ databases">
        <authorList>
            <person name="Ehlers B."/>
            <person name="Leendertz F.H."/>
        </authorList>
    </citation>
    <scope>NUCLEOTIDE SEQUENCE [LARGE SCALE GENOMIC DNA]</scope>
    <source>
        <strain evidence="7 8">DSM 18289</strain>
    </source>
</reference>
<dbReference type="InterPro" id="IPR035929">
    <property type="entry name" value="CoaB-like_sf"/>
</dbReference>
<evidence type="ECO:0000259" key="6">
    <source>
        <dbReference type="Pfam" id="PF04127"/>
    </source>
</evidence>
<dbReference type="GO" id="GO:0010181">
    <property type="term" value="F:FMN binding"/>
    <property type="evidence" value="ECO:0007669"/>
    <property type="project" value="UniProtKB-UniRule"/>
</dbReference>
<dbReference type="InterPro" id="IPR036551">
    <property type="entry name" value="Flavin_trans-like"/>
</dbReference>
<gene>
    <name evidence="3" type="primary">coaBC</name>
    <name evidence="7" type="ORF">SAMN06265368_3100</name>
</gene>
<dbReference type="GO" id="GO:0046872">
    <property type="term" value="F:metal ion binding"/>
    <property type="evidence" value="ECO:0007669"/>
    <property type="project" value="UniProtKB-KW"/>
</dbReference>
<feature type="active site" description="Proton donor" evidence="3">
    <location>
        <position position="157"/>
    </location>
</feature>
<keyword evidence="3 4" id="KW-0436">Ligase</keyword>
<keyword evidence="8" id="KW-1185">Reference proteome</keyword>
<dbReference type="EMBL" id="OBEL01000003">
    <property type="protein sequence ID" value="SNZ20004.1"/>
    <property type="molecule type" value="Genomic_DNA"/>
</dbReference>
<sequence>MLTNKRILLIISGGIAAFKAIDLIRLLKKEGASVKAILTKSATEFVTPLTVSTLSGEPALTKLFDLTREAEIGHIELSRDADLVVVVPATANLMAKMAYGLADDLASTTLLATDKRILIAPAMNVRMWEHDATQRNVKTLQADGHVIVGPDYGLMACNEEGFGRLSEPEDILAAIKEHIDTGALPLKIQQNGPLAGKHVVITAGPTHEPIDPVRYIANRSSGKQGYALAKEAVKAGAKVTLVSGPVTLNAPSGVERISVETAQEMHEAVANVLPADIAIMAAAVADWKVANQGTEKIKKQADGSLPSLEFSENPDIARFVGHHESQRPKLVIGFAAETTNVEEHAKAKLTKKNTDWIIANDVSPETGIMGGDRNQIKIITRDGIEAWDDMPKGDVARKVIEKIAKTLSK</sequence>
<dbReference type="RefSeq" id="WP_097154353.1">
    <property type="nucleotide sequence ID" value="NZ_OBEL01000003.1"/>
</dbReference>
<protein>
    <recommendedName>
        <fullName evidence="3">Coenzyme A biosynthesis bifunctional protein CoaBC</fullName>
    </recommendedName>
    <alternativeName>
        <fullName evidence="3">DNA/pantothenate metabolism flavoprotein</fullName>
    </alternativeName>
    <alternativeName>
        <fullName evidence="3">Phosphopantothenoylcysteine synthetase/decarboxylase</fullName>
        <shortName evidence="3">PPCS-PPCDC</shortName>
    </alternativeName>
    <domain>
        <recommendedName>
            <fullName evidence="3">Phosphopantothenoylcysteine decarboxylase</fullName>
            <shortName evidence="3">PPC decarboxylase</shortName>
            <shortName evidence="3">PPC-DC</shortName>
            <ecNumber evidence="3">4.1.1.36</ecNumber>
        </recommendedName>
        <alternativeName>
            <fullName evidence="3">CoaC</fullName>
        </alternativeName>
    </domain>
    <domain>
        <recommendedName>
            <fullName evidence="3">Phosphopantothenate--cysteine ligase</fullName>
            <ecNumber evidence="3">6.3.2.5</ecNumber>
        </recommendedName>
        <alternativeName>
            <fullName evidence="3">CoaB</fullName>
        </alternativeName>
        <alternativeName>
            <fullName evidence="3">Phosphopantothenoylcysteine synthetase</fullName>
            <shortName evidence="3">PPC synthetase</shortName>
            <shortName evidence="3">PPC-S</shortName>
        </alternativeName>
    </domain>
</protein>
<dbReference type="Proteomes" id="UP000219439">
    <property type="component" value="Unassembled WGS sequence"/>
</dbReference>
<dbReference type="InterPro" id="IPR005252">
    <property type="entry name" value="CoaBC"/>
</dbReference>
<comment type="similarity">
    <text evidence="3 4">In the N-terminal section; belongs to the HFCD (homo-oligomeric flavin containing Cys decarboxylase) superfamily.</text>
</comment>
<dbReference type="NCBIfam" id="TIGR00521">
    <property type="entry name" value="coaBC_dfp"/>
    <property type="match status" value="1"/>
</dbReference>
<dbReference type="GO" id="GO:0071513">
    <property type="term" value="C:phosphopantothenoylcysteine decarboxylase complex"/>
    <property type="evidence" value="ECO:0007669"/>
    <property type="project" value="TreeGrafter"/>
</dbReference>
<dbReference type="EC" id="6.3.2.5" evidence="3"/>
<evidence type="ECO:0000313" key="8">
    <source>
        <dbReference type="Proteomes" id="UP000219439"/>
    </source>
</evidence>
<keyword evidence="3 4" id="KW-0288">FMN</keyword>
<dbReference type="PANTHER" id="PTHR14359">
    <property type="entry name" value="HOMO-OLIGOMERIC FLAVIN CONTAINING CYS DECARBOXYLASE FAMILY"/>
    <property type="match status" value="1"/>
</dbReference>
<feature type="binding site" evidence="3">
    <location>
        <position position="352"/>
    </location>
    <ligand>
        <name>CTP</name>
        <dbReference type="ChEBI" id="CHEBI:37563"/>
    </ligand>
</feature>
<dbReference type="InterPro" id="IPR003382">
    <property type="entry name" value="Flavoprotein"/>
</dbReference>
<dbReference type="Pfam" id="PF04127">
    <property type="entry name" value="DFP"/>
    <property type="match status" value="1"/>
</dbReference>
<evidence type="ECO:0000256" key="1">
    <source>
        <dbReference type="ARBA" id="ARBA00022793"/>
    </source>
</evidence>
<feature type="region of interest" description="Phosphopantothenate--cysteine ligase" evidence="3">
    <location>
        <begin position="199"/>
        <end position="409"/>
    </location>
</feature>
<dbReference type="GO" id="GO:0015941">
    <property type="term" value="P:pantothenate catabolic process"/>
    <property type="evidence" value="ECO:0007669"/>
    <property type="project" value="InterPro"/>
</dbReference>
<dbReference type="OrthoDB" id="9802554at2"/>
<dbReference type="InterPro" id="IPR007085">
    <property type="entry name" value="DNA/pantothenate-metab_flavo_C"/>
</dbReference>
<dbReference type="EC" id="4.1.1.36" evidence="3"/>
<keyword evidence="3 4" id="KW-0285">Flavoprotein</keyword>
<comment type="function">
    <text evidence="4">Catalyzes two steps in the biosynthesis of coenzyme A. In the first step cysteine is conjugated to 4'-phosphopantothenate to form 4-phosphopantothenoylcysteine, in the latter compound is decarboxylated to form 4'-phosphopantotheine.</text>
</comment>
<dbReference type="UniPathway" id="UPA00241">
    <property type="reaction ID" value="UER00353"/>
</dbReference>
<comment type="cofactor">
    <cofactor evidence="3">
        <name>Mg(2+)</name>
        <dbReference type="ChEBI" id="CHEBI:18420"/>
    </cofactor>
</comment>
<dbReference type="Gene3D" id="3.40.50.10300">
    <property type="entry name" value="CoaB-like"/>
    <property type="match status" value="1"/>
</dbReference>
<evidence type="ECO:0000256" key="4">
    <source>
        <dbReference type="RuleBase" id="RU364078"/>
    </source>
</evidence>